<dbReference type="GO" id="GO:0004888">
    <property type="term" value="F:transmembrane signaling receptor activity"/>
    <property type="evidence" value="ECO:0007669"/>
    <property type="project" value="InterPro"/>
</dbReference>
<evidence type="ECO:0000256" key="5">
    <source>
        <dbReference type="PROSITE-ProRule" id="PRU00781"/>
    </source>
</evidence>
<dbReference type="AlphaFoldDB" id="K3WTJ3"/>
<dbReference type="GO" id="GO:0046854">
    <property type="term" value="P:phosphatidylinositol phosphate biosynthetic process"/>
    <property type="evidence" value="ECO:0007669"/>
    <property type="project" value="TreeGrafter"/>
</dbReference>
<keyword evidence="12" id="KW-1185">Reference proteome</keyword>
<proteinExistence type="predicted"/>
<keyword evidence="2 7" id="KW-0812">Transmembrane</keyword>
<dbReference type="InterPro" id="IPR027483">
    <property type="entry name" value="PInositol-4-P-4/5-kinase_C_sf"/>
</dbReference>
<dbReference type="GO" id="GO:0005886">
    <property type="term" value="C:plasma membrane"/>
    <property type="evidence" value="ECO:0007669"/>
    <property type="project" value="TreeGrafter"/>
</dbReference>
<evidence type="ECO:0000256" key="3">
    <source>
        <dbReference type="ARBA" id="ARBA00022989"/>
    </source>
</evidence>
<evidence type="ECO:0000259" key="10">
    <source>
        <dbReference type="PROSITE" id="PS51455"/>
    </source>
</evidence>
<dbReference type="CDD" id="cd00139">
    <property type="entry name" value="PIPKc"/>
    <property type="match status" value="1"/>
</dbReference>
<name>K3WTJ3_GLOUD</name>
<reference evidence="12" key="2">
    <citation type="submission" date="2010-04" db="EMBL/GenBank/DDBJ databases">
        <authorList>
            <person name="Buell R."/>
            <person name="Hamilton J."/>
            <person name="Hostetler J."/>
        </authorList>
    </citation>
    <scope>NUCLEOTIDE SEQUENCE [LARGE SCALE GENOMIC DNA]</scope>
    <source>
        <strain evidence="12">DAOM:BR144</strain>
    </source>
</reference>
<feature type="transmembrane region" description="Helical" evidence="7">
    <location>
        <begin position="72"/>
        <end position="93"/>
    </location>
</feature>
<dbReference type="InterPro" id="IPR017452">
    <property type="entry name" value="GPCR_Rhodpsn_7TM"/>
</dbReference>
<dbReference type="GO" id="GO:0016308">
    <property type="term" value="F:1-phosphatidylinositol-4-phosphate 5-kinase activity"/>
    <property type="evidence" value="ECO:0007669"/>
    <property type="project" value="TreeGrafter"/>
</dbReference>
<dbReference type="STRING" id="431595.K3WTJ3"/>
<evidence type="ECO:0000256" key="1">
    <source>
        <dbReference type="ARBA" id="ARBA00004141"/>
    </source>
</evidence>
<reference evidence="12" key="1">
    <citation type="journal article" date="2010" name="Genome Biol.">
        <title>Genome sequence of the necrotrophic plant pathogen Pythium ultimum reveals original pathogenicity mechanisms and effector repertoire.</title>
        <authorList>
            <person name="Levesque C.A."/>
            <person name="Brouwer H."/>
            <person name="Cano L."/>
            <person name="Hamilton J.P."/>
            <person name="Holt C."/>
            <person name="Huitema E."/>
            <person name="Raffaele S."/>
            <person name="Robideau G.P."/>
            <person name="Thines M."/>
            <person name="Win J."/>
            <person name="Zerillo M.M."/>
            <person name="Beakes G.W."/>
            <person name="Boore J.L."/>
            <person name="Busam D."/>
            <person name="Dumas B."/>
            <person name="Ferriera S."/>
            <person name="Fuerstenberg S.I."/>
            <person name="Gachon C.M."/>
            <person name="Gaulin E."/>
            <person name="Govers F."/>
            <person name="Grenville-Briggs L."/>
            <person name="Horner N."/>
            <person name="Hostetler J."/>
            <person name="Jiang R.H."/>
            <person name="Johnson J."/>
            <person name="Krajaejun T."/>
            <person name="Lin H."/>
            <person name="Meijer H.J."/>
            <person name="Moore B."/>
            <person name="Morris P."/>
            <person name="Phuntmart V."/>
            <person name="Puiu D."/>
            <person name="Shetty J."/>
            <person name="Stajich J.E."/>
            <person name="Tripathy S."/>
            <person name="Wawra S."/>
            <person name="van West P."/>
            <person name="Whitty B.R."/>
            <person name="Coutinho P.M."/>
            <person name="Henrissat B."/>
            <person name="Martin F."/>
            <person name="Thomas P.D."/>
            <person name="Tyler B.M."/>
            <person name="De Vries R.P."/>
            <person name="Kamoun S."/>
            <person name="Yandell M."/>
            <person name="Tisserat N."/>
            <person name="Buell C.R."/>
        </authorList>
    </citation>
    <scope>NUCLEOTIDE SEQUENCE</scope>
    <source>
        <strain evidence="12">DAOM:BR144</strain>
    </source>
</reference>
<evidence type="ECO:0000256" key="6">
    <source>
        <dbReference type="SAM" id="MobiDB-lite"/>
    </source>
</evidence>
<feature type="compositionally biased region" description="Basic residues" evidence="6">
    <location>
        <begin position="347"/>
        <end position="361"/>
    </location>
</feature>
<feature type="transmembrane region" description="Helical" evidence="7">
    <location>
        <begin position="148"/>
        <end position="168"/>
    </location>
</feature>
<evidence type="ECO:0000259" key="9">
    <source>
        <dbReference type="PROSITE" id="PS50262"/>
    </source>
</evidence>
<dbReference type="InterPro" id="IPR027484">
    <property type="entry name" value="PInositol-4-P-5-kinase_N"/>
</dbReference>
<dbReference type="GO" id="GO:0005524">
    <property type="term" value="F:ATP binding"/>
    <property type="evidence" value="ECO:0007669"/>
    <property type="project" value="UniProtKB-UniRule"/>
</dbReference>
<feature type="transmembrane region" description="Helical" evidence="7">
    <location>
        <begin position="317"/>
        <end position="337"/>
    </location>
</feature>
<feature type="transmembrane region" description="Helical" evidence="7">
    <location>
        <begin position="105"/>
        <end position="122"/>
    </location>
</feature>
<feature type="transmembrane region" description="Helical" evidence="7">
    <location>
        <begin position="39"/>
        <end position="60"/>
    </location>
</feature>
<dbReference type="SUPFAM" id="SSF81321">
    <property type="entry name" value="Family A G protein-coupled receptor-like"/>
    <property type="match status" value="1"/>
</dbReference>
<feature type="compositionally biased region" description="Low complexity" evidence="6">
    <location>
        <begin position="363"/>
        <end position="375"/>
    </location>
</feature>
<feature type="domain" description="G-protein coupled receptors family 1 profile" evidence="9">
    <location>
        <begin position="80"/>
        <end position="334"/>
    </location>
</feature>
<dbReference type="InterPro" id="IPR017981">
    <property type="entry name" value="GPCR_2-like_7TM"/>
</dbReference>
<dbReference type="PANTHER" id="PTHR23086">
    <property type="entry name" value="PHOSPHATIDYLINOSITOL-4-PHOSPHATE 5-KINASE"/>
    <property type="match status" value="1"/>
</dbReference>
<accession>K3WTJ3</accession>
<evidence type="ECO:0000256" key="4">
    <source>
        <dbReference type="ARBA" id="ARBA00023136"/>
    </source>
</evidence>
<dbReference type="HOGENOM" id="CLU_007979_1_0_1"/>
<dbReference type="PROSITE" id="PS50261">
    <property type="entry name" value="G_PROTEIN_RECEP_F2_4"/>
    <property type="match status" value="1"/>
</dbReference>
<dbReference type="VEuPathDB" id="FungiDB:PYU1_G008271"/>
<dbReference type="Gene3D" id="1.20.1070.10">
    <property type="entry name" value="Rhodopsin 7-helix transmembrane proteins"/>
    <property type="match status" value="1"/>
</dbReference>
<dbReference type="SUPFAM" id="SSF56104">
    <property type="entry name" value="SAICAR synthase-like"/>
    <property type="match status" value="1"/>
</dbReference>
<keyword evidence="5" id="KW-0547">Nucleotide-binding</keyword>
<dbReference type="PANTHER" id="PTHR23086:SF8">
    <property type="entry name" value="PHOSPHATIDYLINOSITOL 5-PHOSPHATE 4-KINASE, ISOFORM A"/>
    <property type="match status" value="1"/>
</dbReference>
<dbReference type="SMART" id="SM00330">
    <property type="entry name" value="PIPKc"/>
    <property type="match status" value="1"/>
</dbReference>
<dbReference type="GO" id="GO:0007166">
    <property type="term" value="P:cell surface receptor signaling pathway"/>
    <property type="evidence" value="ECO:0007669"/>
    <property type="project" value="InterPro"/>
</dbReference>
<keyword evidence="3 7" id="KW-1133">Transmembrane helix</keyword>
<dbReference type="PROSITE" id="PS50262">
    <property type="entry name" value="G_PROTEIN_RECEP_F1_2"/>
    <property type="match status" value="1"/>
</dbReference>
<dbReference type="Pfam" id="PF01504">
    <property type="entry name" value="PIP5K"/>
    <property type="match status" value="1"/>
</dbReference>
<dbReference type="InterPro" id="IPR002498">
    <property type="entry name" value="PInositol-4-P-4/5-kinase_core"/>
</dbReference>
<keyword evidence="5" id="KW-0067">ATP-binding</keyword>
<evidence type="ECO:0000256" key="7">
    <source>
        <dbReference type="SAM" id="Phobius"/>
    </source>
</evidence>
<keyword evidence="5" id="KW-0418">Kinase</keyword>
<dbReference type="EnsemblProtists" id="PYU1_T008287">
    <property type="protein sequence ID" value="PYU1_T008287"/>
    <property type="gene ID" value="PYU1_G008271"/>
</dbReference>
<reference evidence="11" key="3">
    <citation type="submission" date="2015-02" db="UniProtKB">
        <authorList>
            <consortium name="EnsemblProtists"/>
        </authorList>
    </citation>
    <scope>IDENTIFICATION</scope>
    <source>
        <strain evidence="11">DAOM BR144</strain>
    </source>
</reference>
<sequence length="871" mass="97537">MVQSLIHGILRPMLSLTAADMAIWNIVQLLKPSSMMDKQIYMSLTALVLSFVLGACALVFRDAIFDATQVNAGLILGSTGTLAMCSIIIGTYLTTKWYRRHMHILLVNLATFDFLLALSFVLEPAWRHVGAGVDNGLTCRWLSIVREYLIMCSTTWTMCMALDLYYLMTDPFTSPRMNRRKYQLIAHTSASLGAIIMSAFDAFDAPVAVGNFCWVGAKHDTQNQHQSNTSKVFGSNGIWIFIVTPVTLSMAANMYVTFVSYNRFRDGISESLKNRHVLLREGFLTTVTVIVYSALLWGVYGGYWVSTTAKQTDVLSHLFAFLLSYRGSVAFILWCLYKRPRGASLRSKLRRKQKRKRKNHIRAATTSTKSHASTDLAEDSSDEENDEAVRPQMNIALLQELVYYTTEGIAKAVRQIRDSADANATSCTFTLRPSASSSPSSWNDCQFTDFYPQSFLRIRSFFGIQEDAFLASLATCTTPKVSEGASGSFMFYSSDRSYIVKSLTSHESAFLHSFLDAYVDYMTSQRHTFLTRFLGSYCIVLYGKKAHFVVMENVFDIQHGISIHQRYDIKGSWIDRNAQKAKRGSETTCRHCNLAFRCGVGRNVCPNRAGSHEPNVVLKDMDLTTKLRFGKVEGRKLVQQLKTDSDFLCDRGIMDYSLLLGVIEVSYQVNQHNILTRDGSVFLGSMLAAEAGQEDDGADEDPDNAPMRRRDRAKKQSAQCLRTSEVVIGPGFYYIGLIDILQTWSFAKRVERFIKAVLLRKDPDGISAMAPKPYRDRFHRKLDEIIHLGHNATAIPASPRSSNRADANDTCTPSVRAMDMMMQGRTTNILHGVPSLERMAGAVGENGDNGEDAIMEPPALQGQVRRGSIFD</sequence>
<keyword evidence="5" id="KW-0808">Transferase</keyword>
<dbReference type="InParanoid" id="K3WTJ3"/>
<protein>
    <recommendedName>
        <fullName evidence="13">PIPK domain-containing protein</fullName>
    </recommendedName>
</protein>
<feature type="compositionally biased region" description="Acidic residues" evidence="6">
    <location>
        <begin position="692"/>
        <end position="703"/>
    </location>
</feature>
<dbReference type="InterPro" id="IPR023610">
    <property type="entry name" value="PInositol-4/5-P-5/4-kinase"/>
</dbReference>
<feature type="region of interest" description="Disordered" evidence="6">
    <location>
        <begin position="692"/>
        <end position="716"/>
    </location>
</feature>
<dbReference type="OMA" id="RFLGSYC"/>
<evidence type="ECO:0008006" key="13">
    <source>
        <dbReference type="Google" id="ProtNLM"/>
    </source>
</evidence>
<dbReference type="Gene3D" id="3.30.800.10">
    <property type="entry name" value="Phosphatidylinositol Phosphate Kinase II Beta"/>
    <property type="match status" value="1"/>
</dbReference>
<feature type="domain" description="G-protein coupled receptors family 2 profile 2" evidence="8">
    <location>
        <begin position="70"/>
        <end position="338"/>
    </location>
</feature>
<dbReference type="Pfam" id="PF05462">
    <property type="entry name" value="Dicty_CAR"/>
    <property type="match status" value="1"/>
</dbReference>
<feature type="transmembrane region" description="Helical" evidence="7">
    <location>
        <begin position="282"/>
        <end position="305"/>
    </location>
</feature>
<evidence type="ECO:0000256" key="2">
    <source>
        <dbReference type="ARBA" id="ARBA00022692"/>
    </source>
</evidence>
<feature type="transmembrane region" description="Helical" evidence="7">
    <location>
        <begin position="237"/>
        <end position="261"/>
    </location>
</feature>
<dbReference type="Gene3D" id="3.30.810.10">
    <property type="entry name" value="2-Layer Sandwich"/>
    <property type="match status" value="1"/>
</dbReference>
<feature type="transmembrane region" description="Helical" evidence="7">
    <location>
        <begin position="189"/>
        <end position="217"/>
    </location>
</feature>
<feature type="compositionally biased region" description="Acidic residues" evidence="6">
    <location>
        <begin position="376"/>
        <end position="386"/>
    </location>
</feature>
<dbReference type="EMBL" id="GL376619">
    <property type="status" value="NOT_ANNOTATED_CDS"/>
    <property type="molecule type" value="Genomic_DNA"/>
</dbReference>
<dbReference type="eggNOG" id="KOG0229">
    <property type="taxonomic scope" value="Eukaryota"/>
</dbReference>
<comment type="subcellular location">
    <subcellularLocation>
        <location evidence="1">Membrane</location>
        <topology evidence="1">Multi-pass membrane protein</topology>
    </subcellularLocation>
</comment>
<dbReference type="Proteomes" id="UP000019132">
    <property type="component" value="Unassembled WGS sequence"/>
</dbReference>
<feature type="transmembrane region" description="Helical" evidence="7">
    <location>
        <begin position="6"/>
        <end position="27"/>
    </location>
</feature>
<dbReference type="PROSITE" id="PS51455">
    <property type="entry name" value="PIPK"/>
    <property type="match status" value="1"/>
</dbReference>
<feature type="region of interest" description="Disordered" evidence="6">
    <location>
        <begin position="346"/>
        <end position="388"/>
    </location>
</feature>
<feature type="domain" description="PIPK" evidence="10">
    <location>
        <begin position="385"/>
        <end position="786"/>
    </location>
</feature>
<evidence type="ECO:0000259" key="8">
    <source>
        <dbReference type="PROSITE" id="PS50261"/>
    </source>
</evidence>
<evidence type="ECO:0000313" key="11">
    <source>
        <dbReference type="EnsemblProtists" id="PYU1_T008287"/>
    </source>
</evidence>
<keyword evidence="4 7" id="KW-0472">Membrane</keyword>
<organism evidence="11 12">
    <name type="scientific">Globisporangium ultimum (strain ATCC 200006 / CBS 805.95 / DAOM BR144)</name>
    <name type="common">Pythium ultimum</name>
    <dbReference type="NCBI Taxonomy" id="431595"/>
    <lineage>
        <taxon>Eukaryota</taxon>
        <taxon>Sar</taxon>
        <taxon>Stramenopiles</taxon>
        <taxon>Oomycota</taxon>
        <taxon>Peronosporomycetes</taxon>
        <taxon>Pythiales</taxon>
        <taxon>Pythiaceae</taxon>
        <taxon>Globisporangium</taxon>
    </lineage>
</organism>
<evidence type="ECO:0000313" key="12">
    <source>
        <dbReference type="Proteomes" id="UP000019132"/>
    </source>
</evidence>